<dbReference type="CDD" id="cd10917">
    <property type="entry name" value="CE4_NodB_like_6s_7s"/>
    <property type="match status" value="1"/>
</dbReference>
<dbReference type="Pfam" id="PF01522">
    <property type="entry name" value="Polysacc_deac_1"/>
    <property type="match status" value="1"/>
</dbReference>
<dbReference type="InterPro" id="IPR002509">
    <property type="entry name" value="NODB_dom"/>
</dbReference>
<name>A0A387H8Z7_9ACTN</name>
<dbReference type="GO" id="GO:0005975">
    <property type="term" value="P:carbohydrate metabolic process"/>
    <property type="evidence" value="ECO:0007669"/>
    <property type="project" value="InterPro"/>
</dbReference>
<sequence>MNQRPEPPREAPRGRDPQRSRSGSIATNDPSAHLNVHVLNPSPRAVDRRSALRAGAGAAIVGAFTAGCSDDRAGRQPTGSPTAPPSASAAAASPARPQTPRPAPAPRSFPGQPVQISSGPRARPQVALTFHGQGDPKIATTLLSEAEKAGARVTVLAVGSWLDEHPEMARRILDGGHELGNHTQHHIDISTLDESGAYAEITGCAARLRRLTGSIGTWFRPSRAQYATELVQTLARRAGYPHVLSYDVDSLDFTSPGASAVTHNVTGQIRNGSVVSLHFGYADTVAALPALLAELERRRLRAVTTTELLT</sequence>
<evidence type="ECO:0000313" key="4">
    <source>
        <dbReference type="Proteomes" id="UP000271554"/>
    </source>
</evidence>
<evidence type="ECO:0000313" key="3">
    <source>
        <dbReference type="EMBL" id="AYG80306.1"/>
    </source>
</evidence>
<keyword evidence="4" id="KW-1185">Reference proteome</keyword>
<feature type="compositionally biased region" description="Low complexity" evidence="1">
    <location>
        <begin position="77"/>
        <end position="96"/>
    </location>
</feature>
<feature type="region of interest" description="Disordered" evidence="1">
    <location>
        <begin position="1"/>
        <end position="50"/>
    </location>
</feature>
<gene>
    <name evidence="3" type="primary">pgdA_6</name>
    <name evidence="3" type="ORF">DWB77_02437</name>
</gene>
<dbReference type="Gene3D" id="3.20.20.370">
    <property type="entry name" value="Glycoside hydrolase/deacetylase"/>
    <property type="match status" value="1"/>
</dbReference>
<reference evidence="3 4" key="1">
    <citation type="submission" date="2018-10" db="EMBL/GenBank/DDBJ databases">
        <title>Relationship between Morphology and Antimicrobial Activity in Streptomyces.</title>
        <authorList>
            <person name="Kang H.J."/>
            <person name="Kim S.B."/>
        </authorList>
    </citation>
    <scope>NUCLEOTIDE SEQUENCE [LARGE SCALE GENOMIC DNA]</scope>
    <source>
        <strain evidence="3 4">BH38</strain>
    </source>
</reference>
<evidence type="ECO:0000259" key="2">
    <source>
        <dbReference type="PROSITE" id="PS51677"/>
    </source>
</evidence>
<dbReference type="KEGG" id="shun:DWB77_02437"/>
<protein>
    <submittedName>
        <fullName evidence="3">Peptidoglycan-N-acetylglucosamine deacetylase</fullName>
        <ecNumber evidence="3">3.5.1.104</ecNumber>
    </submittedName>
</protein>
<feature type="compositionally biased region" description="Basic and acidic residues" evidence="1">
    <location>
        <begin position="1"/>
        <end position="19"/>
    </location>
</feature>
<feature type="compositionally biased region" description="Polar residues" evidence="1">
    <location>
        <begin position="20"/>
        <end position="30"/>
    </location>
</feature>
<evidence type="ECO:0000256" key="1">
    <source>
        <dbReference type="SAM" id="MobiDB-lite"/>
    </source>
</evidence>
<dbReference type="GO" id="GO:0016810">
    <property type="term" value="F:hydrolase activity, acting on carbon-nitrogen (but not peptide) bonds"/>
    <property type="evidence" value="ECO:0007669"/>
    <property type="project" value="InterPro"/>
</dbReference>
<dbReference type="PROSITE" id="PS51677">
    <property type="entry name" value="NODB"/>
    <property type="match status" value="1"/>
</dbReference>
<keyword evidence="3" id="KW-0378">Hydrolase</keyword>
<dbReference type="SUPFAM" id="SSF88713">
    <property type="entry name" value="Glycoside hydrolase/deacetylase"/>
    <property type="match status" value="1"/>
</dbReference>
<dbReference type="InterPro" id="IPR050248">
    <property type="entry name" value="Polysacc_deacetylase_ArnD"/>
</dbReference>
<accession>A0A387H8Z7</accession>
<dbReference type="PANTHER" id="PTHR10587:SF137">
    <property type="entry name" value="4-DEOXY-4-FORMAMIDO-L-ARABINOSE-PHOSPHOUNDECAPRENOL DEFORMYLASE ARND-RELATED"/>
    <property type="match status" value="1"/>
</dbReference>
<dbReference type="InterPro" id="IPR011330">
    <property type="entry name" value="Glyco_hydro/deAcase_b/a-brl"/>
</dbReference>
<dbReference type="EMBL" id="CP032698">
    <property type="protein sequence ID" value="AYG80306.1"/>
    <property type="molecule type" value="Genomic_DNA"/>
</dbReference>
<organism evidence="3 4">
    <name type="scientific">Streptomyces hundungensis</name>
    <dbReference type="NCBI Taxonomy" id="1077946"/>
    <lineage>
        <taxon>Bacteria</taxon>
        <taxon>Bacillati</taxon>
        <taxon>Actinomycetota</taxon>
        <taxon>Actinomycetes</taxon>
        <taxon>Kitasatosporales</taxon>
        <taxon>Streptomycetaceae</taxon>
        <taxon>Streptomyces</taxon>
    </lineage>
</organism>
<dbReference type="Proteomes" id="UP000271554">
    <property type="component" value="Chromosome"/>
</dbReference>
<feature type="compositionally biased region" description="Pro residues" evidence="1">
    <location>
        <begin position="97"/>
        <end position="107"/>
    </location>
</feature>
<feature type="domain" description="NodB homology" evidence="2">
    <location>
        <begin position="124"/>
        <end position="303"/>
    </location>
</feature>
<dbReference type="AlphaFoldDB" id="A0A387H8Z7"/>
<feature type="region of interest" description="Disordered" evidence="1">
    <location>
        <begin position="70"/>
        <end position="122"/>
    </location>
</feature>
<dbReference type="PANTHER" id="PTHR10587">
    <property type="entry name" value="GLYCOSYL TRANSFERASE-RELATED"/>
    <property type="match status" value="1"/>
</dbReference>
<proteinExistence type="predicted"/>
<dbReference type="EC" id="3.5.1.104" evidence="3"/>